<keyword evidence="9" id="KW-0472">Membrane</keyword>
<evidence type="ECO:0000256" key="3">
    <source>
        <dbReference type="ARBA" id="ARBA00022448"/>
    </source>
</evidence>
<reference evidence="12 13" key="1">
    <citation type="submission" date="2020-03" db="EMBL/GenBank/DDBJ databases">
        <title>Hydrogenophaga sp. nov. isolated from cyanobacterial mat.</title>
        <authorList>
            <person name="Thorat V."/>
            <person name="Kirdat K."/>
            <person name="Tiwarekar B."/>
            <person name="Costa E.D."/>
            <person name="Yadav A."/>
        </authorList>
    </citation>
    <scope>NUCLEOTIDE SEQUENCE [LARGE SCALE GENOMIC DNA]</scope>
    <source>
        <strain evidence="12 13">BA0156</strain>
    </source>
</reference>
<keyword evidence="13" id="KW-1185">Reference proteome</keyword>
<dbReference type="GO" id="GO:0005886">
    <property type="term" value="C:plasma membrane"/>
    <property type="evidence" value="ECO:0007669"/>
    <property type="project" value="UniProtKB-SubCell"/>
</dbReference>
<dbReference type="AlphaFoldDB" id="A0A6G8IMN8"/>
<evidence type="ECO:0000256" key="1">
    <source>
        <dbReference type="ARBA" id="ARBA00004377"/>
    </source>
</evidence>
<evidence type="ECO:0000256" key="4">
    <source>
        <dbReference type="ARBA" id="ARBA00022475"/>
    </source>
</evidence>
<keyword evidence="6" id="KW-0812">Transmembrane</keyword>
<evidence type="ECO:0000256" key="9">
    <source>
        <dbReference type="ARBA" id="ARBA00023136"/>
    </source>
</evidence>
<keyword evidence="3" id="KW-0813">Transport</keyword>
<feature type="domain" description="GspL cytoplasmic actin-ATPase-like" evidence="10">
    <location>
        <begin position="28"/>
        <end position="134"/>
    </location>
</feature>
<keyword evidence="5" id="KW-0997">Cell inner membrane</keyword>
<evidence type="ECO:0000259" key="11">
    <source>
        <dbReference type="Pfam" id="PF12693"/>
    </source>
</evidence>
<dbReference type="PIRSF" id="PIRSF015761">
    <property type="entry name" value="Protein_L"/>
    <property type="match status" value="1"/>
</dbReference>
<proteinExistence type="inferred from homology"/>
<dbReference type="InterPro" id="IPR024230">
    <property type="entry name" value="GspL_cyto_dom"/>
</dbReference>
<organism evidence="12 13">
    <name type="scientific">Hydrogenophaga crocea</name>
    <dbReference type="NCBI Taxonomy" id="2716225"/>
    <lineage>
        <taxon>Bacteria</taxon>
        <taxon>Pseudomonadati</taxon>
        <taxon>Pseudomonadota</taxon>
        <taxon>Betaproteobacteria</taxon>
        <taxon>Burkholderiales</taxon>
        <taxon>Comamonadaceae</taxon>
        <taxon>Hydrogenophaga</taxon>
    </lineage>
</organism>
<keyword evidence="8" id="KW-1133">Transmembrane helix</keyword>
<dbReference type="InterPro" id="IPR007812">
    <property type="entry name" value="T2SS_protein-GspL"/>
</dbReference>
<accession>A0A6G8IMN8</accession>
<gene>
    <name evidence="12" type="ORF">G9Q37_20570</name>
</gene>
<evidence type="ECO:0000256" key="5">
    <source>
        <dbReference type="ARBA" id="ARBA00022519"/>
    </source>
</evidence>
<keyword evidence="4" id="KW-1003">Cell membrane</keyword>
<evidence type="ECO:0000259" key="10">
    <source>
        <dbReference type="Pfam" id="PF05134"/>
    </source>
</evidence>
<sequence>MLIVTPVDPLASPGAASTLLQWVRSADGQQPDEHGECAIDLLPRDDELVLALPPRTLTWNRINLPRVSGPRLRAALDGLLEDRVLCDVGELHHALEPDGRPGQPVWVASTHRDRLRAWVRALESSGRPVARIAPLMWPMVAAAAPSAPGSTRSFAMDAPSLVHWAHIDGQQAWLASASPLGVSSVPLLEGAGVPPLSALIPGADEGQDDARSLDVWLADPLVVELATRVLQRHVDPVPPDQWLLRAGQTDWNLAQFDLSLSSNARRSQRLRRAWREFRASPAWRPARWGLAALLLAQLVGLNLVAWQEGRSLQAKQAAARDTLTRTFPNVGLVIDPPVQMQREVARLQQASGHLAAGDLETLLGAIDRAAGPEAVTPTRLSYDANGLRLSGWRAGDDQVRALQQALQTAGWRARYDGGELSLQTPQP</sequence>
<comment type="similarity">
    <text evidence="2">Belongs to the GSP L family.</text>
</comment>
<evidence type="ECO:0000256" key="2">
    <source>
        <dbReference type="ARBA" id="ARBA00005318"/>
    </source>
</evidence>
<dbReference type="Pfam" id="PF05134">
    <property type="entry name" value="T2SSL"/>
    <property type="match status" value="1"/>
</dbReference>
<name>A0A6G8IMN8_9BURK</name>
<dbReference type="Proteomes" id="UP000503162">
    <property type="component" value="Chromosome"/>
</dbReference>
<dbReference type="GO" id="GO:0015628">
    <property type="term" value="P:protein secretion by the type II secretion system"/>
    <property type="evidence" value="ECO:0007669"/>
    <property type="project" value="InterPro"/>
</dbReference>
<dbReference type="InterPro" id="IPR043129">
    <property type="entry name" value="ATPase_NBD"/>
</dbReference>
<dbReference type="KEGG" id="hcz:G9Q37_20570"/>
<protein>
    <submittedName>
        <fullName evidence="12">General secretion pathway protein GspL</fullName>
    </submittedName>
</protein>
<keyword evidence="7" id="KW-0653">Protein transport</keyword>
<evidence type="ECO:0000256" key="7">
    <source>
        <dbReference type="ARBA" id="ARBA00022927"/>
    </source>
</evidence>
<evidence type="ECO:0000313" key="12">
    <source>
        <dbReference type="EMBL" id="QIM54383.1"/>
    </source>
</evidence>
<dbReference type="Gene3D" id="3.30.420.380">
    <property type="match status" value="1"/>
</dbReference>
<evidence type="ECO:0000256" key="6">
    <source>
        <dbReference type="ARBA" id="ARBA00022692"/>
    </source>
</evidence>
<dbReference type="InterPro" id="IPR025691">
    <property type="entry name" value="GspL_pp_dom"/>
</dbReference>
<dbReference type="NCBIfam" id="TIGR01709">
    <property type="entry name" value="typeII_sec_gspL"/>
    <property type="match status" value="1"/>
</dbReference>
<feature type="domain" description="GspL periplasmic" evidence="11">
    <location>
        <begin position="282"/>
        <end position="414"/>
    </location>
</feature>
<dbReference type="GO" id="GO:0015627">
    <property type="term" value="C:type II protein secretion system complex"/>
    <property type="evidence" value="ECO:0007669"/>
    <property type="project" value="InterPro"/>
</dbReference>
<dbReference type="SUPFAM" id="SSF53067">
    <property type="entry name" value="Actin-like ATPase domain"/>
    <property type="match status" value="1"/>
</dbReference>
<dbReference type="RefSeq" id="WP_166230300.1">
    <property type="nucleotide sequence ID" value="NZ_CP049989.1"/>
</dbReference>
<evidence type="ECO:0000256" key="8">
    <source>
        <dbReference type="ARBA" id="ARBA00022989"/>
    </source>
</evidence>
<evidence type="ECO:0000313" key="13">
    <source>
        <dbReference type="Proteomes" id="UP000503162"/>
    </source>
</evidence>
<dbReference type="Pfam" id="PF12693">
    <property type="entry name" value="GspL_C"/>
    <property type="match status" value="1"/>
</dbReference>
<dbReference type="EMBL" id="CP049989">
    <property type="protein sequence ID" value="QIM54383.1"/>
    <property type="molecule type" value="Genomic_DNA"/>
</dbReference>
<comment type="subcellular location">
    <subcellularLocation>
        <location evidence="1">Cell inner membrane</location>
        <topology evidence="1">Single-pass membrane protein</topology>
    </subcellularLocation>
</comment>
<dbReference type="GO" id="GO:0009276">
    <property type="term" value="C:Gram-negative-bacterium-type cell wall"/>
    <property type="evidence" value="ECO:0007669"/>
    <property type="project" value="InterPro"/>
</dbReference>